<dbReference type="EMBL" id="CP040915">
    <property type="protein sequence ID" value="QDC23952.1"/>
    <property type="molecule type" value="Genomic_DNA"/>
</dbReference>
<organism evidence="2 3">
    <name type="scientific">Georgenia yuyongxinii</name>
    <dbReference type="NCBI Taxonomy" id="2589797"/>
    <lineage>
        <taxon>Bacteria</taxon>
        <taxon>Bacillati</taxon>
        <taxon>Actinomycetota</taxon>
        <taxon>Actinomycetes</taxon>
        <taxon>Micrococcales</taxon>
        <taxon>Bogoriellaceae</taxon>
        <taxon>Georgenia</taxon>
    </lineage>
</organism>
<name>A0A5B8C4B7_9MICO</name>
<sequence>MPRRGCSAVRGRPTARRVVGAPCACARIATETKWRKWLARQPSRPSRRPAPADRGGDVRSRPSAAPASRAVVAGIAPPASRNIGCPQPRRRRAPTERTVRD</sequence>
<reference evidence="2 3" key="1">
    <citation type="submission" date="2019-05" db="EMBL/GenBank/DDBJ databases">
        <title>Georgenia *** sp. nov., and Georgenia *** sp. nov., isolated from the intestinal contents of plateau pika (Ochotona curzoniae) in the Qinghai-Tibet plateau of China.</title>
        <authorList>
            <person name="Tian Z."/>
        </authorList>
    </citation>
    <scope>NUCLEOTIDE SEQUENCE [LARGE SCALE GENOMIC DNA]</scope>
    <source>
        <strain evidence="2 3">Z443</strain>
    </source>
</reference>
<dbReference type="KEGG" id="gyu:FE374_04255"/>
<accession>A0A5B8C4B7</accession>
<gene>
    <name evidence="2" type="ORF">FE374_04255</name>
</gene>
<feature type="compositionally biased region" description="Low complexity" evidence="1">
    <location>
        <begin position="61"/>
        <end position="73"/>
    </location>
</feature>
<dbReference type="AlphaFoldDB" id="A0A5B8C4B7"/>
<feature type="compositionally biased region" description="Basic and acidic residues" evidence="1">
    <location>
        <begin position="50"/>
        <end position="60"/>
    </location>
</feature>
<dbReference type="Proteomes" id="UP000314616">
    <property type="component" value="Chromosome"/>
</dbReference>
<proteinExistence type="predicted"/>
<feature type="region of interest" description="Disordered" evidence="1">
    <location>
        <begin position="36"/>
        <end position="101"/>
    </location>
</feature>
<evidence type="ECO:0000313" key="2">
    <source>
        <dbReference type="EMBL" id="QDC23952.1"/>
    </source>
</evidence>
<evidence type="ECO:0000256" key="1">
    <source>
        <dbReference type="SAM" id="MobiDB-lite"/>
    </source>
</evidence>
<evidence type="ECO:0000313" key="3">
    <source>
        <dbReference type="Proteomes" id="UP000314616"/>
    </source>
</evidence>
<protein>
    <submittedName>
        <fullName evidence="2">Uncharacterized protein</fullName>
    </submittedName>
</protein>